<gene>
    <name evidence="3" type="ORF">OD750_023060</name>
</gene>
<reference evidence="3" key="1">
    <citation type="submission" date="2023-02" db="EMBL/GenBank/DDBJ databases">
        <title>Tahibacter soli sp. nov. isolated from soil.</title>
        <authorList>
            <person name="Baek J.H."/>
            <person name="Lee J.K."/>
            <person name="Choi D.G."/>
            <person name="Jeon C.O."/>
        </authorList>
    </citation>
    <scope>NUCLEOTIDE SEQUENCE</scope>
    <source>
        <strain evidence="3">BL</strain>
    </source>
</reference>
<dbReference type="Pfam" id="PF18885">
    <property type="entry name" value="DUF5648"/>
    <property type="match status" value="1"/>
</dbReference>
<comment type="caution">
    <text evidence="3">The sequence shown here is derived from an EMBL/GenBank/DDBJ whole genome shotgun (WGS) entry which is preliminary data.</text>
</comment>
<accession>A0A9X4BLJ5</accession>
<protein>
    <recommendedName>
        <fullName evidence="2">DUF5648 domain-containing protein</fullName>
    </recommendedName>
</protein>
<sequence>MKPRSIAAVAALLFGSPGAHAYDLVQLIETHYAGETAPGVPESDTFLTTDLKQSDDSANIDGAVRRGVVGWLPCSPPDLPGPGGQPPLPGTSNPDMGFPMPMAFACAQPPSSLPFYRLYKGAPETEHFYTASAVEANAAIASGYVFERVEGYIFKQPPPGATALYRLSDCRSTGRDCNREHRYTISIAAKDALVDAGWTFDGIAGYVFDGYVNDTVQARFDGRYNGIAVTDAAPTTIPIQNVRPPKSREALKGTERDPLYGYLQSNSTPRPANAAKMRAKFSFYTGDLFDDDSNVSHIPIVLYGHAQGASDGISAGPVDGIGIFFAKANVGFAARANCPPDTSEGGQIWVELYGRDARIECETQLRNPLLPYTWYDVVLTVDDAAVLDLEVRFTLFGGFGPPLPFKPGLAHPPVSYASRYPCPLDPQSAALTPENAYCANPFAQDRVPNHRTGYLVIPVFLASAAPASGGAIRGFTIQWLDANGNVLTSL</sequence>
<dbReference type="InterPro" id="IPR043708">
    <property type="entry name" value="DUF5648"/>
</dbReference>
<name>A0A9X4BLJ5_9GAMM</name>
<dbReference type="AlphaFoldDB" id="A0A9X4BLJ5"/>
<dbReference type="EMBL" id="JAOVZO020000020">
    <property type="protein sequence ID" value="MDC8015417.1"/>
    <property type="molecule type" value="Genomic_DNA"/>
</dbReference>
<evidence type="ECO:0000313" key="4">
    <source>
        <dbReference type="Proteomes" id="UP001139971"/>
    </source>
</evidence>
<evidence type="ECO:0000256" key="1">
    <source>
        <dbReference type="SAM" id="SignalP"/>
    </source>
</evidence>
<keyword evidence="1" id="KW-0732">Signal</keyword>
<dbReference type="RefSeq" id="WP_263540606.1">
    <property type="nucleotide sequence ID" value="NZ_JAOVZO020000020.1"/>
</dbReference>
<feature type="chain" id="PRO_5040996290" description="DUF5648 domain-containing protein" evidence="1">
    <location>
        <begin position="22"/>
        <end position="490"/>
    </location>
</feature>
<feature type="signal peptide" evidence="1">
    <location>
        <begin position="1"/>
        <end position="21"/>
    </location>
</feature>
<keyword evidence="4" id="KW-1185">Reference proteome</keyword>
<evidence type="ECO:0000259" key="2">
    <source>
        <dbReference type="Pfam" id="PF18885"/>
    </source>
</evidence>
<organism evidence="3 4">
    <name type="scientific">Tahibacter soli</name>
    <dbReference type="NCBI Taxonomy" id="2983605"/>
    <lineage>
        <taxon>Bacteria</taxon>
        <taxon>Pseudomonadati</taxon>
        <taxon>Pseudomonadota</taxon>
        <taxon>Gammaproteobacteria</taxon>
        <taxon>Lysobacterales</taxon>
        <taxon>Rhodanobacteraceae</taxon>
        <taxon>Tahibacter</taxon>
    </lineage>
</organism>
<proteinExistence type="predicted"/>
<feature type="domain" description="DUF5648" evidence="2">
    <location>
        <begin position="107"/>
        <end position="207"/>
    </location>
</feature>
<evidence type="ECO:0000313" key="3">
    <source>
        <dbReference type="EMBL" id="MDC8015417.1"/>
    </source>
</evidence>
<dbReference type="Proteomes" id="UP001139971">
    <property type="component" value="Unassembled WGS sequence"/>
</dbReference>